<protein>
    <recommendedName>
        <fullName evidence="2">GTPase Era, mitochondrial</fullName>
    </recommendedName>
    <alternativeName>
        <fullName evidence="5">ERA-like protein 1</fullName>
    </alternativeName>
</protein>
<dbReference type="CDD" id="cd04163">
    <property type="entry name" value="Era"/>
    <property type="match status" value="1"/>
</dbReference>
<comment type="similarity">
    <text evidence="1">Belongs to the TRAFAC class TrmE-Era-EngA-EngB-Septin-like GTPase superfamily. Era GTPase family.</text>
</comment>
<dbReference type="InterPro" id="IPR030388">
    <property type="entry name" value="G_ERA_dom"/>
</dbReference>
<evidence type="ECO:0000259" key="6">
    <source>
        <dbReference type="Pfam" id="PF01926"/>
    </source>
</evidence>
<keyword evidence="8" id="KW-1185">Reference proteome</keyword>
<dbReference type="InterPro" id="IPR005225">
    <property type="entry name" value="Small_GTP-bd"/>
</dbReference>
<dbReference type="AlphaFoldDB" id="A0A7R8Z0N3"/>
<dbReference type="FunCoup" id="A0A7R8Z0N3">
    <property type="interactions" value="1667"/>
</dbReference>
<evidence type="ECO:0000256" key="2">
    <source>
        <dbReference type="ARBA" id="ARBA00019149"/>
    </source>
</evidence>
<dbReference type="PANTHER" id="PTHR42698:SF1">
    <property type="entry name" value="GTPASE ERA, MITOCHONDRIAL"/>
    <property type="match status" value="1"/>
</dbReference>
<dbReference type="Gene3D" id="3.30.300.20">
    <property type="match status" value="1"/>
</dbReference>
<keyword evidence="3" id="KW-0547">Nucleotide-binding</keyword>
<evidence type="ECO:0000313" key="7">
    <source>
        <dbReference type="EMBL" id="CAD7088921.1"/>
    </source>
</evidence>
<dbReference type="EMBL" id="LR899012">
    <property type="protein sequence ID" value="CAD7088921.1"/>
    <property type="molecule type" value="Genomic_DNA"/>
</dbReference>
<name>A0A7R8Z0N3_HERIL</name>
<dbReference type="NCBIfam" id="TIGR00231">
    <property type="entry name" value="small_GTP"/>
    <property type="match status" value="1"/>
</dbReference>
<sequence>MDKCFGLVIFGIKASRRHLLPLTSIRNYSAQVKELIPQEFHNQKITKVAIIGVPNAGKSTFINNLLNHRICPTSSKVHTTRKSNKAITTINDNQIVIFDTPGLVTSKEIKKHRLESSFSSSYRHAIQHANMIGVIHDISNHWTRAALHPTVLETLNAYPKLPSFLVLNKIDMLKSKRILLELVKTLTNNQLSLKGRPQSRKKVPSEVDEGAKLEKEKEKAVAGWSNFSEVFMVSSITGNGLSDVLRFISNHGKPGKWEHSPDVFTDESPENLIIESVRARLLDYLPQEIPYNLKSRLEYYSDEKNAIYACVEVTCPNPRIEKLLCGVSNGKLKQITERITSDLVETFGKPISLTIATVVSGNK</sequence>
<evidence type="ECO:0000256" key="5">
    <source>
        <dbReference type="ARBA" id="ARBA00030975"/>
    </source>
</evidence>
<evidence type="ECO:0000256" key="1">
    <source>
        <dbReference type="ARBA" id="ARBA00007921"/>
    </source>
</evidence>
<dbReference type="InterPro" id="IPR015946">
    <property type="entry name" value="KH_dom-like_a/b"/>
</dbReference>
<evidence type="ECO:0000256" key="4">
    <source>
        <dbReference type="ARBA" id="ARBA00023134"/>
    </source>
</evidence>
<gene>
    <name evidence="7" type="ORF">HERILL_LOCUS11509</name>
</gene>
<dbReference type="GO" id="GO:0005525">
    <property type="term" value="F:GTP binding"/>
    <property type="evidence" value="ECO:0007669"/>
    <property type="project" value="UniProtKB-KW"/>
</dbReference>
<dbReference type="GO" id="GO:0000028">
    <property type="term" value="P:ribosomal small subunit assembly"/>
    <property type="evidence" value="ECO:0007669"/>
    <property type="project" value="TreeGrafter"/>
</dbReference>
<dbReference type="OrthoDB" id="8954335at2759"/>
<evidence type="ECO:0000256" key="3">
    <source>
        <dbReference type="ARBA" id="ARBA00022741"/>
    </source>
</evidence>
<dbReference type="PRINTS" id="PR00326">
    <property type="entry name" value="GTP1OBG"/>
</dbReference>
<dbReference type="GO" id="GO:0005759">
    <property type="term" value="C:mitochondrial matrix"/>
    <property type="evidence" value="ECO:0007669"/>
    <property type="project" value="TreeGrafter"/>
</dbReference>
<dbReference type="GO" id="GO:0043024">
    <property type="term" value="F:ribosomal small subunit binding"/>
    <property type="evidence" value="ECO:0007669"/>
    <property type="project" value="TreeGrafter"/>
</dbReference>
<dbReference type="GO" id="GO:0019843">
    <property type="term" value="F:rRNA binding"/>
    <property type="evidence" value="ECO:0007669"/>
    <property type="project" value="TreeGrafter"/>
</dbReference>
<dbReference type="Pfam" id="PF01926">
    <property type="entry name" value="MMR_HSR1"/>
    <property type="match status" value="1"/>
</dbReference>
<proteinExistence type="inferred from homology"/>
<organism evidence="7 8">
    <name type="scientific">Hermetia illucens</name>
    <name type="common">Black soldier fly</name>
    <dbReference type="NCBI Taxonomy" id="343691"/>
    <lineage>
        <taxon>Eukaryota</taxon>
        <taxon>Metazoa</taxon>
        <taxon>Ecdysozoa</taxon>
        <taxon>Arthropoda</taxon>
        <taxon>Hexapoda</taxon>
        <taxon>Insecta</taxon>
        <taxon>Pterygota</taxon>
        <taxon>Neoptera</taxon>
        <taxon>Endopterygota</taxon>
        <taxon>Diptera</taxon>
        <taxon>Brachycera</taxon>
        <taxon>Stratiomyomorpha</taxon>
        <taxon>Stratiomyidae</taxon>
        <taxon>Hermetiinae</taxon>
        <taxon>Hermetia</taxon>
    </lineage>
</organism>
<dbReference type="PANTHER" id="PTHR42698">
    <property type="entry name" value="GTPASE ERA"/>
    <property type="match status" value="1"/>
</dbReference>
<dbReference type="InParanoid" id="A0A7R8Z0N3"/>
<dbReference type="CDD" id="cd22534">
    <property type="entry name" value="KH-II_Era"/>
    <property type="match status" value="1"/>
</dbReference>
<accession>A0A7R8Z0N3</accession>
<dbReference type="SUPFAM" id="SSF52540">
    <property type="entry name" value="P-loop containing nucleoside triphosphate hydrolases"/>
    <property type="match status" value="1"/>
</dbReference>
<dbReference type="OMA" id="WAEVDVI"/>
<keyword evidence="4" id="KW-0342">GTP-binding</keyword>
<dbReference type="InterPro" id="IPR027417">
    <property type="entry name" value="P-loop_NTPase"/>
</dbReference>
<dbReference type="InterPro" id="IPR006073">
    <property type="entry name" value="GTP-bd"/>
</dbReference>
<reference evidence="7 8" key="1">
    <citation type="submission" date="2020-11" db="EMBL/GenBank/DDBJ databases">
        <authorList>
            <person name="Wallbank WR R."/>
            <person name="Pardo Diaz C."/>
            <person name="Kozak K."/>
            <person name="Martin S."/>
            <person name="Jiggins C."/>
            <person name="Moest M."/>
            <person name="Warren A I."/>
            <person name="Generalovic N T."/>
            <person name="Byers J.R.P. K."/>
            <person name="Montejo-Kovacevich G."/>
            <person name="Yen C E."/>
        </authorList>
    </citation>
    <scope>NUCLEOTIDE SEQUENCE [LARGE SCALE GENOMIC DNA]</scope>
</reference>
<dbReference type="InterPro" id="IPR005662">
    <property type="entry name" value="GTPase_Era-like"/>
</dbReference>
<feature type="domain" description="G" evidence="6">
    <location>
        <begin position="47"/>
        <end position="169"/>
    </location>
</feature>
<dbReference type="Gene3D" id="3.40.50.300">
    <property type="entry name" value="P-loop containing nucleotide triphosphate hydrolases"/>
    <property type="match status" value="1"/>
</dbReference>
<evidence type="ECO:0000313" key="8">
    <source>
        <dbReference type="Proteomes" id="UP000594454"/>
    </source>
</evidence>
<dbReference type="Proteomes" id="UP000594454">
    <property type="component" value="Chromosome 4"/>
</dbReference>